<dbReference type="PROSITE" id="PS51257">
    <property type="entry name" value="PROKAR_LIPOPROTEIN"/>
    <property type="match status" value="1"/>
</dbReference>
<accession>A3XN93</accession>
<evidence type="ECO:0000256" key="5">
    <source>
        <dbReference type="PROSITE-ProRule" id="PRU00277"/>
    </source>
</evidence>
<evidence type="ECO:0000259" key="7">
    <source>
        <dbReference type="PROSITE" id="PS50059"/>
    </source>
</evidence>
<evidence type="ECO:0000256" key="3">
    <source>
        <dbReference type="ARBA" id="ARBA00023110"/>
    </source>
</evidence>
<name>A3XN93_LEEBM</name>
<dbReference type="EMBL" id="AANC01000006">
    <property type="protein sequence ID" value="EAQ48983.1"/>
    <property type="molecule type" value="Genomic_DNA"/>
</dbReference>
<evidence type="ECO:0000256" key="1">
    <source>
        <dbReference type="ARBA" id="ARBA00000971"/>
    </source>
</evidence>
<gene>
    <name evidence="8" type="ORF">MED217_10552</name>
</gene>
<evidence type="ECO:0000256" key="2">
    <source>
        <dbReference type="ARBA" id="ARBA00006577"/>
    </source>
</evidence>
<dbReference type="EC" id="5.2.1.8" evidence="6"/>
<sequence length="167" mass="18048">MMLKTTNAYFKLISAIIGLTALISCGTDDTDYETPVTETPEEAFERNEAEILAYIEANDLEATRTESGLYYVITAEGTGDTPAADADVSVNYKGYFLNENVFDQSTRAVQFNLENVIAGFSEGIQLIQEGGSATLLMPASLAYGVYGSGPIPPYTAIAFDVELLEIQ</sequence>
<evidence type="ECO:0000256" key="6">
    <source>
        <dbReference type="RuleBase" id="RU003915"/>
    </source>
</evidence>
<dbReference type="STRING" id="398720.MED217_10552"/>
<dbReference type="eggNOG" id="COG0545">
    <property type="taxonomic scope" value="Bacteria"/>
</dbReference>
<comment type="similarity">
    <text evidence="2 6">Belongs to the FKBP-type PPIase family.</text>
</comment>
<proteinExistence type="inferred from homology"/>
<dbReference type="Proteomes" id="UP000001601">
    <property type="component" value="Unassembled WGS sequence"/>
</dbReference>
<organism evidence="8 9">
    <name type="scientific">Leeuwenhoekiella blandensis (strain CECT 7118 / CCUG 51940 / KCTC 22103 / MED217)</name>
    <name type="common">Flavobacterium sp. (strain MED217)</name>
    <dbReference type="NCBI Taxonomy" id="398720"/>
    <lineage>
        <taxon>Bacteria</taxon>
        <taxon>Pseudomonadati</taxon>
        <taxon>Bacteroidota</taxon>
        <taxon>Flavobacteriia</taxon>
        <taxon>Flavobacteriales</taxon>
        <taxon>Flavobacteriaceae</taxon>
        <taxon>Leeuwenhoekiella</taxon>
    </lineage>
</organism>
<dbReference type="RefSeq" id="WP_009780480.1">
    <property type="nucleotide sequence ID" value="NZ_CH672395.1"/>
</dbReference>
<dbReference type="InterPro" id="IPR046357">
    <property type="entry name" value="PPIase_dom_sf"/>
</dbReference>
<dbReference type="AlphaFoldDB" id="A3XN93"/>
<dbReference type="PANTHER" id="PTHR43811:SF19">
    <property type="entry name" value="39 KDA FK506-BINDING NUCLEAR PROTEIN"/>
    <property type="match status" value="1"/>
</dbReference>
<keyword evidence="4 5" id="KW-0413">Isomerase</keyword>
<evidence type="ECO:0000313" key="9">
    <source>
        <dbReference type="Proteomes" id="UP000001601"/>
    </source>
</evidence>
<comment type="caution">
    <text evidence="8">The sequence shown here is derived from an EMBL/GenBank/DDBJ whole genome shotgun (WGS) entry which is preliminary data.</text>
</comment>
<feature type="domain" description="PPIase FKBP-type" evidence="7">
    <location>
        <begin position="85"/>
        <end position="167"/>
    </location>
</feature>
<evidence type="ECO:0000313" key="8">
    <source>
        <dbReference type="EMBL" id="EAQ48983.1"/>
    </source>
</evidence>
<dbReference type="PANTHER" id="PTHR43811">
    <property type="entry name" value="FKBP-TYPE PEPTIDYL-PROLYL CIS-TRANS ISOMERASE FKPA"/>
    <property type="match status" value="1"/>
</dbReference>
<keyword evidence="3 5" id="KW-0697">Rotamase</keyword>
<dbReference type="SUPFAM" id="SSF54534">
    <property type="entry name" value="FKBP-like"/>
    <property type="match status" value="1"/>
</dbReference>
<dbReference type="GO" id="GO:0003755">
    <property type="term" value="F:peptidyl-prolyl cis-trans isomerase activity"/>
    <property type="evidence" value="ECO:0007669"/>
    <property type="project" value="UniProtKB-UniRule"/>
</dbReference>
<evidence type="ECO:0000256" key="4">
    <source>
        <dbReference type="ARBA" id="ARBA00023235"/>
    </source>
</evidence>
<dbReference type="HOGENOM" id="CLU_013615_7_2_10"/>
<dbReference type="Gene3D" id="3.10.50.40">
    <property type="match status" value="1"/>
</dbReference>
<dbReference type="InterPro" id="IPR001179">
    <property type="entry name" value="PPIase_FKBP_dom"/>
</dbReference>
<protein>
    <recommendedName>
        <fullName evidence="6">Peptidyl-prolyl cis-trans isomerase</fullName>
        <ecNumber evidence="6">5.2.1.8</ecNumber>
    </recommendedName>
</protein>
<reference evidence="8 9" key="1">
    <citation type="journal article" date="2007" name="Nature">
        <title>Light stimulates growth of proteorhodopsin-containing marine Flavobacteria.</title>
        <authorList>
            <person name="Gomez-Consarnau L."/>
            <person name="Gonzalez J.M."/>
            <person name="Coll-Llado M."/>
            <person name="Gourdon P."/>
            <person name="Pascher T."/>
            <person name="Neutze R."/>
            <person name="Pedros-Alio C."/>
            <person name="Pinhassi J."/>
        </authorList>
    </citation>
    <scope>NUCLEOTIDE SEQUENCE [LARGE SCALE GENOMIC DNA]</scope>
    <source>
        <strain evidence="8 9">MED217</strain>
    </source>
</reference>
<dbReference type="Pfam" id="PF00254">
    <property type="entry name" value="FKBP_C"/>
    <property type="match status" value="1"/>
</dbReference>
<comment type="catalytic activity">
    <reaction evidence="1 5 6">
        <text>[protein]-peptidylproline (omega=180) = [protein]-peptidylproline (omega=0)</text>
        <dbReference type="Rhea" id="RHEA:16237"/>
        <dbReference type="Rhea" id="RHEA-COMP:10747"/>
        <dbReference type="Rhea" id="RHEA-COMP:10748"/>
        <dbReference type="ChEBI" id="CHEBI:83833"/>
        <dbReference type="ChEBI" id="CHEBI:83834"/>
        <dbReference type="EC" id="5.2.1.8"/>
    </reaction>
</comment>
<dbReference type="PROSITE" id="PS50059">
    <property type="entry name" value="FKBP_PPIASE"/>
    <property type="match status" value="1"/>
</dbReference>
<keyword evidence="9" id="KW-1185">Reference proteome</keyword>